<dbReference type="InterPro" id="IPR025695">
    <property type="entry name" value="DoxX-like"/>
</dbReference>
<proteinExistence type="predicted"/>
<feature type="domain" description="NAD-dependent epimerase/dehydratase" evidence="2">
    <location>
        <begin position="3"/>
        <end position="200"/>
    </location>
</feature>
<feature type="transmembrane region" description="Helical" evidence="1">
    <location>
        <begin position="388"/>
        <end position="407"/>
    </location>
</feature>
<dbReference type="Gene3D" id="3.40.50.720">
    <property type="entry name" value="NAD(P)-binding Rossmann-like Domain"/>
    <property type="match status" value="1"/>
</dbReference>
<sequence>MNILILGASGFAGTWITSALLKGDHRIFCGVRDTERIQRLFPQAEIIYCDFLKDNSVSVWIPRLRTMDCVINCVGIFYHKNREIIWRLHYETAKAIFMAAKQAGVKQIIQLSALAVEQYDTDYAKSKKAAEDCLRSLNIPHIILRPSFIYGPGAQGGLALIRALAALPFVVFLPGTGEQQFQPIFVEDLAHAVKQLLEKEELEKSLTLAAVSPQPISLKRMLITLRYWLGLKEPFFISIPIALLRFISKLGNRLSNSLVNEDAIKMLEYGNISNESESIEFQRAIGFIPSNFKEATQLIPSGRQDFWYSRLFFLRPALRISLAFMWLASALTSGVLYPAHESYELLASVGITEFWQPLFLYGATFLNFLIGLSLLANYKTKINCLAQIVVMLIYSLIITVKLPYLWLEPFGPVVKNIPLFVSILMLYVMESN</sequence>
<evidence type="ECO:0000313" key="4">
    <source>
        <dbReference type="Proteomes" id="UP000055035"/>
    </source>
</evidence>
<keyword evidence="4" id="KW-1185">Reference proteome</keyword>
<accession>A0A0W0V7D2</accession>
<protein>
    <submittedName>
        <fullName evidence="3">Oxidoreductase</fullName>
    </submittedName>
</protein>
<evidence type="ECO:0000256" key="1">
    <source>
        <dbReference type="SAM" id="Phobius"/>
    </source>
</evidence>
<dbReference type="PATRIC" id="fig|456.5.peg.381"/>
<dbReference type="Proteomes" id="UP000055035">
    <property type="component" value="Unassembled WGS sequence"/>
</dbReference>
<dbReference type="PANTHER" id="PTHR12126">
    <property type="entry name" value="NADH-UBIQUINONE OXIDOREDUCTASE 39 KDA SUBUNIT-RELATED"/>
    <property type="match status" value="1"/>
</dbReference>
<feature type="transmembrane region" description="Helical" evidence="1">
    <location>
        <begin position="317"/>
        <end position="338"/>
    </location>
</feature>
<gene>
    <name evidence="3" type="ORF">Ljor_0356</name>
</gene>
<dbReference type="InterPro" id="IPR036291">
    <property type="entry name" value="NAD(P)-bd_dom_sf"/>
</dbReference>
<evidence type="ECO:0000259" key="2">
    <source>
        <dbReference type="Pfam" id="PF01370"/>
    </source>
</evidence>
<dbReference type="RefSeq" id="WP_058469936.1">
    <property type="nucleotide sequence ID" value="NZ_CAAAIC010000007.1"/>
</dbReference>
<dbReference type="SUPFAM" id="SSF51735">
    <property type="entry name" value="NAD(P)-binding Rossmann-fold domains"/>
    <property type="match status" value="1"/>
</dbReference>
<keyword evidence="1" id="KW-0812">Transmembrane</keyword>
<feature type="transmembrane region" description="Helical" evidence="1">
    <location>
        <begin position="358"/>
        <end position="376"/>
    </location>
</feature>
<feature type="transmembrane region" description="Helical" evidence="1">
    <location>
        <begin position="227"/>
        <end position="247"/>
    </location>
</feature>
<reference evidence="3 4" key="1">
    <citation type="submission" date="2015-11" db="EMBL/GenBank/DDBJ databases">
        <title>Genomic analysis of 38 Legionella species identifies large and diverse effector repertoires.</title>
        <authorList>
            <person name="Burstein D."/>
            <person name="Amaro F."/>
            <person name="Zusman T."/>
            <person name="Lifshitz Z."/>
            <person name="Cohen O."/>
            <person name="Gilbert J.A."/>
            <person name="Pupko T."/>
            <person name="Shuman H.A."/>
            <person name="Segal G."/>
        </authorList>
    </citation>
    <scope>NUCLEOTIDE SEQUENCE [LARGE SCALE GENOMIC DNA]</scope>
    <source>
        <strain evidence="3 4">BL-540</strain>
    </source>
</reference>
<dbReference type="OrthoDB" id="9776313at2"/>
<dbReference type="AlphaFoldDB" id="A0A0W0V7D2"/>
<keyword evidence="1" id="KW-0472">Membrane</keyword>
<dbReference type="PANTHER" id="PTHR12126:SF11">
    <property type="entry name" value="NADH DEHYDROGENASE [UBIQUINONE] 1 ALPHA SUBCOMPLEX SUBUNIT 9, MITOCHONDRIAL"/>
    <property type="match status" value="1"/>
</dbReference>
<dbReference type="GO" id="GO:0044877">
    <property type="term" value="F:protein-containing complex binding"/>
    <property type="evidence" value="ECO:0007669"/>
    <property type="project" value="TreeGrafter"/>
</dbReference>
<dbReference type="Pfam" id="PF13781">
    <property type="entry name" value="DoxX_3"/>
    <property type="match status" value="1"/>
</dbReference>
<comment type="caution">
    <text evidence="3">The sequence shown here is derived from an EMBL/GenBank/DDBJ whole genome shotgun (WGS) entry which is preliminary data.</text>
</comment>
<dbReference type="InterPro" id="IPR001509">
    <property type="entry name" value="Epimerase_deHydtase"/>
</dbReference>
<keyword evidence="1" id="KW-1133">Transmembrane helix</keyword>
<evidence type="ECO:0000313" key="3">
    <source>
        <dbReference type="EMBL" id="KTD16050.1"/>
    </source>
</evidence>
<dbReference type="EMBL" id="LNYJ01000011">
    <property type="protein sequence ID" value="KTD16050.1"/>
    <property type="molecule type" value="Genomic_DNA"/>
</dbReference>
<dbReference type="STRING" id="456.Ljor_0356"/>
<dbReference type="Pfam" id="PF01370">
    <property type="entry name" value="Epimerase"/>
    <property type="match status" value="1"/>
</dbReference>
<organism evidence="3 4">
    <name type="scientific">Legionella jordanis</name>
    <dbReference type="NCBI Taxonomy" id="456"/>
    <lineage>
        <taxon>Bacteria</taxon>
        <taxon>Pseudomonadati</taxon>
        <taxon>Pseudomonadota</taxon>
        <taxon>Gammaproteobacteria</taxon>
        <taxon>Legionellales</taxon>
        <taxon>Legionellaceae</taxon>
        <taxon>Legionella</taxon>
    </lineage>
</organism>
<name>A0A0W0V7D2_9GAMM</name>
<dbReference type="InterPro" id="IPR051207">
    <property type="entry name" value="ComplexI_NDUFA9_subunit"/>
</dbReference>